<dbReference type="OrthoDB" id="30195at2759"/>
<evidence type="ECO:0000256" key="1">
    <source>
        <dbReference type="ARBA" id="ARBA00004123"/>
    </source>
</evidence>
<keyword evidence="2" id="KW-0539">Nucleus</keyword>
<gene>
    <name evidence="4" type="ORF">FisN_4Hh117</name>
</gene>
<organism evidence="4 5">
    <name type="scientific">Fistulifera solaris</name>
    <name type="common">Oleaginous diatom</name>
    <dbReference type="NCBI Taxonomy" id="1519565"/>
    <lineage>
        <taxon>Eukaryota</taxon>
        <taxon>Sar</taxon>
        <taxon>Stramenopiles</taxon>
        <taxon>Ochrophyta</taxon>
        <taxon>Bacillariophyta</taxon>
        <taxon>Bacillariophyceae</taxon>
        <taxon>Bacillariophycidae</taxon>
        <taxon>Naviculales</taxon>
        <taxon>Naviculaceae</taxon>
        <taxon>Fistulifera</taxon>
    </lineage>
</organism>
<protein>
    <recommendedName>
        <fullName evidence="6">Small-subunit processome Utp12 domain-containing protein</fullName>
    </recommendedName>
</protein>
<dbReference type="GO" id="GO:0005730">
    <property type="term" value="C:nucleolus"/>
    <property type="evidence" value="ECO:0007669"/>
    <property type="project" value="TreeGrafter"/>
</dbReference>
<dbReference type="PANTHER" id="PTHR44267">
    <property type="entry name" value="WD REPEAT-CONTAINING PROTEIN 43"/>
    <property type="match status" value="1"/>
</dbReference>
<feature type="compositionally biased region" description="Acidic residues" evidence="3">
    <location>
        <begin position="333"/>
        <end position="344"/>
    </location>
</feature>
<feature type="compositionally biased region" description="Acidic residues" evidence="3">
    <location>
        <begin position="359"/>
        <end position="380"/>
    </location>
</feature>
<feature type="region of interest" description="Disordered" evidence="3">
    <location>
        <begin position="307"/>
        <end position="347"/>
    </location>
</feature>
<evidence type="ECO:0000313" key="5">
    <source>
        <dbReference type="Proteomes" id="UP000198406"/>
    </source>
</evidence>
<accession>A0A1Z5KEA9</accession>
<feature type="compositionally biased region" description="Basic and acidic residues" evidence="3">
    <location>
        <begin position="318"/>
        <end position="332"/>
    </location>
</feature>
<dbReference type="AlphaFoldDB" id="A0A1Z5KEA9"/>
<comment type="subcellular location">
    <subcellularLocation>
        <location evidence="1">Nucleus</location>
    </subcellularLocation>
</comment>
<evidence type="ECO:0008006" key="6">
    <source>
        <dbReference type="Google" id="ProtNLM"/>
    </source>
</evidence>
<dbReference type="PANTHER" id="PTHR44267:SF1">
    <property type="entry name" value="WD REPEAT-CONTAINING PROTEIN 43"/>
    <property type="match status" value="1"/>
</dbReference>
<keyword evidence="5" id="KW-1185">Reference proteome</keyword>
<dbReference type="EMBL" id="BDSP01000211">
    <property type="protein sequence ID" value="GAX24599.1"/>
    <property type="molecule type" value="Genomic_DNA"/>
</dbReference>
<evidence type="ECO:0000313" key="4">
    <source>
        <dbReference type="EMBL" id="GAX24599.1"/>
    </source>
</evidence>
<feature type="region of interest" description="Disordered" evidence="3">
    <location>
        <begin position="359"/>
        <end position="389"/>
    </location>
</feature>
<reference evidence="4 5" key="1">
    <citation type="journal article" date="2015" name="Plant Cell">
        <title>Oil accumulation by the oleaginous diatom Fistulifera solaris as revealed by the genome and transcriptome.</title>
        <authorList>
            <person name="Tanaka T."/>
            <person name="Maeda Y."/>
            <person name="Veluchamy A."/>
            <person name="Tanaka M."/>
            <person name="Abida H."/>
            <person name="Marechal E."/>
            <person name="Bowler C."/>
            <person name="Muto M."/>
            <person name="Sunaga Y."/>
            <person name="Tanaka M."/>
            <person name="Yoshino T."/>
            <person name="Taniguchi T."/>
            <person name="Fukuda Y."/>
            <person name="Nemoto M."/>
            <person name="Matsumoto M."/>
            <person name="Wong P.S."/>
            <person name="Aburatani S."/>
            <person name="Fujibuchi W."/>
        </authorList>
    </citation>
    <scope>NUCLEOTIDE SEQUENCE [LARGE SCALE GENOMIC DNA]</scope>
    <source>
        <strain evidence="4 5">JPCC DA0580</strain>
    </source>
</reference>
<comment type="caution">
    <text evidence="4">The sequence shown here is derived from an EMBL/GenBank/DDBJ whole genome shotgun (WGS) entry which is preliminary data.</text>
</comment>
<proteinExistence type="predicted"/>
<dbReference type="InParanoid" id="A0A1Z5KEA9"/>
<dbReference type="InterPro" id="IPR052414">
    <property type="entry name" value="U3_snoRNA-assoc_WDR"/>
</dbReference>
<evidence type="ECO:0000256" key="3">
    <source>
        <dbReference type="SAM" id="MobiDB-lite"/>
    </source>
</evidence>
<name>A0A1Z5KEA9_FISSO</name>
<evidence type="ECO:0000256" key="2">
    <source>
        <dbReference type="ARBA" id="ARBA00023242"/>
    </source>
</evidence>
<dbReference type="Proteomes" id="UP000198406">
    <property type="component" value="Unassembled WGS sequence"/>
</dbReference>
<dbReference type="GO" id="GO:0000462">
    <property type="term" value="P:maturation of SSU-rRNA from tricistronic rRNA transcript (SSU-rRNA, 5.8S rRNA, LSU-rRNA)"/>
    <property type="evidence" value="ECO:0007669"/>
    <property type="project" value="TreeGrafter"/>
</dbReference>
<sequence length="504" mass="54873">MTEETTFVTANFDDQIAVVLSNNAASVLRVGIYLARDLQATLTFKTAETVRKLLFVNSTSVAALLQTTVVVWDLQRCVVAYTYPPAASKEFEVMDGDVSDNSLHLLISKGDKLYIHKVDEQGALKSKVKAGKTSGGPKIALLNGGVAAVAQSKELRFVELQNGQKTKVSLPFVSSHIAAAGGLLYVASPGKVHIYSADGKAQESFSVETSVQYWQVANDRVLINGSHLYDKSKLARKFHIEPTIARASLLLNQSELWAIMQKGTLQVRRLDLDSASASGETSVVNWEETKSMDVEEPVAADKRKAVVLGPGQAGGDARQIKEVSAKRQKVEEVEGENDEEEEEGPTIAERLEQLQKVLDEDDEGSEKENDAENMDVDGDDLASSFQPKKATTESLSQLLQQALQSGDDGLLELALSVKDAKVIETTCGTMASDLLSVLLTALTSRLALKPSRAEYLCSTWLSILLRTGRIRSPEQLQTLRNIVQERVEVFPALLQLEGKLSLLG</sequence>